<dbReference type="Gene3D" id="1.10.10.10">
    <property type="entry name" value="Winged helix-like DNA-binding domain superfamily/Winged helix DNA-binding domain"/>
    <property type="match status" value="1"/>
</dbReference>
<dbReference type="InterPro" id="IPR036390">
    <property type="entry name" value="WH_DNA-bd_sf"/>
</dbReference>
<dbReference type="PANTHER" id="PTHR33204">
    <property type="entry name" value="TRANSCRIPTIONAL REGULATOR, MARR FAMILY"/>
    <property type="match status" value="1"/>
</dbReference>
<gene>
    <name evidence="5" type="ORF">AM2010_563</name>
</gene>
<keyword evidence="1" id="KW-0805">Transcription regulation</keyword>
<dbReference type="KEGG" id="amx:AM2010_563"/>
<dbReference type="GO" id="GO:0006355">
    <property type="term" value="P:regulation of DNA-templated transcription"/>
    <property type="evidence" value="ECO:0007669"/>
    <property type="project" value="UniProtKB-ARBA"/>
</dbReference>
<sequence>MDTITTSAQEGTLPFAGHTDVTVTDHVAGRCQAVNDILARVGDKWSMQVVMVLADGPVRFNQLRRAIDGISQRMLTRTLRALERDGLVSRAVTPSVPPRVDYSLTELGRSLREPVLALGSWAMANRETIDAARTEFDRRAI</sequence>
<reference evidence="5 6" key="1">
    <citation type="submission" date="2015-06" db="EMBL/GenBank/DDBJ databases">
        <authorList>
            <person name="Kim K.M."/>
        </authorList>
    </citation>
    <scope>NUCLEOTIDE SEQUENCE [LARGE SCALE GENOMIC DNA]</scope>
    <source>
        <strain evidence="5 6">KCTC 22370</strain>
    </source>
</reference>
<dbReference type="PANTHER" id="PTHR33204:SF39">
    <property type="entry name" value="TRANSCRIPTIONAL REGULATORY PROTEIN"/>
    <property type="match status" value="1"/>
</dbReference>
<feature type="domain" description="HTH hxlR-type" evidence="4">
    <location>
        <begin position="31"/>
        <end position="130"/>
    </location>
</feature>
<dbReference type="InterPro" id="IPR011991">
    <property type="entry name" value="ArsR-like_HTH"/>
</dbReference>
<dbReference type="RefSeq" id="WP_082132781.1">
    <property type="nucleotide sequence ID" value="NZ_CP011805.1"/>
</dbReference>
<evidence type="ECO:0000313" key="6">
    <source>
        <dbReference type="Proteomes" id="UP000037643"/>
    </source>
</evidence>
<dbReference type="EMBL" id="CP011805">
    <property type="protein sequence ID" value="AKM06650.1"/>
    <property type="molecule type" value="Genomic_DNA"/>
</dbReference>
<proteinExistence type="predicted"/>
<protein>
    <submittedName>
        <fullName evidence="5">Transcription regulator protein</fullName>
    </submittedName>
</protein>
<dbReference type="STRING" id="543877.AM2010_563"/>
<accession>A0A0G3X554</accession>
<name>A0A0G3X554_9SPHN</name>
<evidence type="ECO:0000256" key="2">
    <source>
        <dbReference type="ARBA" id="ARBA00023125"/>
    </source>
</evidence>
<keyword evidence="2" id="KW-0238">DNA-binding</keyword>
<keyword evidence="3" id="KW-0804">Transcription</keyword>
<dbReference type="CDD" id="cd00090">
    <property type="entry name" value="HTH_ARSR"/>
    <property type="match status" value="1"/>
</dbReference>
<dbReference type="OrthoDB" id="9800350at2"/>
<dbReference type="GO" id="GO:0003677">
    <property type="term" value="F:DNA binding"/>
    <property type="evidence" value="ECO:0007669"/>
    <property type="project" value="UniProtKB-KW"/>
</dbReference>
<dbReference type="SUPFAM" id="SSF46785">
    <property type="entry name" value="Winged helix' DNA-binding domain"/>
    <property type="match status" value="1"/>
</dbReference>
<dbReference type="PATRIC" id="fig|543877.4.peg.568"/>
<dbReference type="Pfam" id="PF01638">
    <property type="entry name" value="HxlR"/>
    <property type="match status" value="1"/>
</dbReference>
<dbReference type="InterPro" id="IPR002577">
    <property type="entry name" value="HTH_HxlR"/>
</dbReference>
<evidence type="ECO:0000256" key="1">
    <source>
        <dbReference type="ARBA" id="ARBA00023015"/>
    </source>
</evidence>
<keyword evidence="6" id="KW-1185">Reference proteome</keyword>
<evidence type="ECO:0000259" key="4">
    <source>
        <dbReference type="PROSITE" id="PS51118"/>
    </source>
</evidence>
<dbReference type="Proteomes" id="UP000037643">
    <property type="component" value="Chromosome"/>
</dbReference>
<organism evidence="5 6">
    <name type="scientific">Pelagerythrobacter marensis</name>
    <dbReference type="NCBI Taxonomy" id="543877"/>
    <lineage>
        <taxon>Bacteria</taxon>
        <taxon>Pseudomonadati</taxon>
        <taxon>Pseudomonadota</taxon>
        <taxon>Alphaproteobacteria</taxon>
        <taxon>Sphingomonadales</taxon>
        <taxon>Erythrobacteraceae</taxon>
        <taxon>Pelagerythrobacter</taxon>
    </lineage>
</organism>
<dbReference type="AlphaFoldDB" id="A0A0G3X554"/>
<dbReference type="PROSITE" id="PS51118">
    <property type="entry name" value="HTH_HXLR"/>
    <property type="match status" value="1"/>
</dbReference>
<evidence type="ECO:0000256" key="3">
    <source>
        <dbReference type="ARBA" id="ARBA00023163"/>
    </source>
</evidence>
<dbReference type="InterPro" id="IPR036388">
    <property type="entry name" value="WH-like_DNA-bd_sf"/>
</dbReference>
<evidence type="ECO:0000313" key="5">
    <source>
        <dbReference type="EMBL" id="AKM06650.1"/>
    </source>
</evidence>